<evidence type="ECO:0000256" key="1">
    <source>
        <dbReference type="SAM" id="MobiDB-lite"/>
    </source>
</evidence>
<gene>
    <name evidence="2" type="ORF">RMAR1173_LOCUS10463</name>
</gene>
<reference evidence="2" key="1">
    <citation type="submission" date="2021-01" db="EMBL/GenBank/DDBJ databases">
        <authorList>
            <person name="Corre E."/>
            <person name="Pelletier E."/>
            <person name="Niang G."/>
            <person name="Scheremetjew M."/>
            <person name="Finn R."/>
            <person name="Kale V."/>
            <person name="Holt S."/>
            <person name="Cochrane G."/>
            <person name="Meng A."/>
            <person name="Brown T."/>
            <person name="Cohen L."/>
        </authorList>
    </citation>
    <scope>NUCLEOTIDE SEQUENCE</scope>
    <source>
        <strain evidence="2">CCMP1243</strain>
    </source>
</reference>
<sequence length="176" mass="18794">MGASTSGAYFVVREDDLQREAPSPHPEALRQAISIPLAKIVESQLEGMQASALASWDSAEWASLTRTFELSLNPLGLKLGYGLKVQVRATVKSLQAAELRERAVQASMDDGSSTASESNQREGWYPGKFVSKAAGALSRKGSGTLSAQQVEEAVGSPEPPGSDRKSKYRFSSTSSE</sequence>
<name>A0A7S2WH55_9STRA</name>
<accession>A0A7S2WH55</accession>
<dbReference type="EMBL" id="HBHJ01015738">
    <property type="protein sequence ID" value="CAD9687569.1"/>
    <property type="molecule type" value="Transcribed_RNA"/>
</dbReference>
<feature type="region of interest" description="Disordered" evidence="1">
    <location>
        <begin position="104"/>
        <end position="123"/>
    </location>
</feature>
<evidence type="ECO:0000313" key="2">
    <source>
        <dbReference type="EMBL" id="CAD9687569.1"/>
    </source>
</evidence>
<feature type="region of interest" description="Disordered" evidence="1">
    <location>
        <begin position="140"/>
        <end position="176"/>
    </location>
</feature>
<dbReference type="AlphaFoldDB" id="A0A7S2WH55"/>
<proteinExistence type="predicted"/>
<organism evidence="2">
    <name type="scientific">Rhizochromulina marina</name>
    <dbReference type="NCBI Taxonomy" id="1034831"/>
    <lineage>
        <taxon>Eukaryota</taxon>
        <taxon>Sar</taxon>
        <taxon>Stramenopiles</taxon>
        <taxon>Ochrophyta</taxon>
        <taxon>Dictyochophyceae</taxon>
        <taxon>Rhizochromulinales</taxon>
        <taxon>Rhizochromulina</taxon>
    </lineage>
</organism>
<protein>
    <submittedName>
        <fullName evidence="2">Uncharacterized protein</fullName>
    </submittedName>
</protein>